<dbReference type="Proteomes" id="UP000288805">
    <property type="component" value="Unassembled WGS sequence"/>
</dbReference>
<dbReference type="AlphaFoldDB" id="A0A438GDM9"/>
<keyword evidence="5" id="KW-0175">Coiled coil</keyword>
<dbReference type="SUPFAM" id="SSF52540">
    <property type="entry name" value="P-loop containing nucleoside triphosphate hydrolases"/>
    <property type="match status" value="1"/>
</dbReference>
<feature type="coiled-coil region" evidence="5">
    <location>
        <begin position="106"/>
        <end position="133"/>
    </location>
</feature>
<feature type="domain" description="NB-ARC" evidence="6">
    <location>
        <begin position="161"/>
        <end position="278"/>
    </location>
</feature>
<sequence length="282" mass="32025">MAVGEIFLSAAFQITLEKLASPMSKELEKRFGDLKKLTRTLSKIQAVLSDAEARQITNAAVKLWLGDVEEVAYDAEDVLEEVMTEASRLKLQNPVSYLSSLSRDFQLEIRSKLEKINERLDEIEKERDGLGLREISGEKRNNKRPQSSSLVEESRVLGREVEKEEIVELLVSDEYGGSDVCVIPIVGMGGLGKTTLAQLVYNDEKVTKHFELKMWVCVSDDFDVRRATKSVLDSATGKNFDLMDLDILQSKLRDILKGKRYLLVLDDVWTEKKSDWDRCVFL</sequence>
<evidence type="ECO:0000256" key="5">
    <source>
        <dbReference type="SAM" id="Coils"/>
    </source>
</evidence>
<keyword evidence="4" id="KW-0067">ATP-binding</keyword>
<dbReference type="Pfam" id="PF18052">
    <property type="entry name" value="Rx_N"/>
    <property type="match status" value="1"/>
</dbReference>
<dbReference type="GO" id="GO:0006952">
    <property type="term" value="P:defense response"/>
    <property type="evidence" value="ECO:0007669"/>
    <property type="project" value="UniProtKB-KW"/>
</dbReference>
<evidence type="ECO:0000256" key="4">
    <source>
        <dbReference type="ARBA" id="ARBA00022840"/>
    </source>
</evidence>
<dbReference type="InterPro" id="IPR002182">
    <property type="entry name" value="NB-ARC"/>
</dbReference>
<dbReference type="InterPro" id="IPR041118">
    <property type="entry name" value="Rx_N"/>
</dbReference>
<dbReference type="GO" id="GO:0043531">
    <property type="term" value="F:ADP binding"/>
    <property type="evidence" value="ECO:0007669"/>
    <property type="project" value="InterPro"/>
</dbReference>
<feature type="domain" description="Disease resistance N-terminal" evidence="7">
    <location>
        <begin position="12"/>
        <end position="91"/>
    </location>
</feature>
<dbReference type="Pfam" id="PF00931">
    <property type="entry name" value="NB-ARC"/>
    <property type="match status" value="1"/>
</dbReference>
<accession>A0A438GDM9</accession>
<dbReference type="GO" id="GO:0005524">
    <property type="term" value="F:ATP binding"/>
    <property type="evidence" value="ECO:0007669"/>
    <property type="project" value="UniProtKB-KW"/>
</dbReference>
<dbReference type="EMBL" id="QGNW01000468">
    <property type="protein sequence ID" value="RVW70290.1"/>
    <property type="molecule type" value="Genomic_DNA"/>
</dbReference>
<evidence type="ECO:0000313" key="8">
    <source>
        <dbReference type="EMBL" id="RVW70290.1"/>
    </source>
</evidence>
<dbReference type="PANTHER" id="PTHR36766">
    <property type="entry name" value="PLANT BROAD-SPECTRUM MILDEW RESISTANCE PROTEIN RPW8"/>
    <property type="match status" value="1"/>
</dbReference>
<gene>
    <name evidence="8" type="primary">RGA3_22</name>
    <name evidence="8" type="ORF">CK203_060302</name>
</gene>
<proteinExistence type="predicted"/>
<dbReference type="PANTHER" id="PTHR36766:SF51">
    <property type="entry name" value="DISEASE RESISTANCE RPP13-LIKE PROTEIN 1"/>
    <property type="match status" value="1"/>
</dbReference>
<evidence type="ECO:0000259" key="6">
    <source>
        <dbReference type="Pfam" id="PF00931"/>
    </source>
</evidence>
<dbReference type="Gene3D" id="3.40.50.300">
    <property type="entry name" value="P-loop containing nucleotide triphosphate hydrolases"/>
    <property type="match status" value="1"/>
</dbReference>
<keyword evidence="2" id="KW-0547">Nucleotide-binding</keyword>
<organism evidence="8 9">
    <name type="scientific">Vitis vinifera</name>
    <name type="common">Grape</name>
    <dbReference type="NCBI Taxonomy" id="29760"/>
    <lineage>
        <taxon>Eukaryota</taxon>
        <taxon>Viridiplantae</taxon>
        <taxon>Streptophyta</taxon>
        <taxon>Embryophyta</taxon>
        <taxon>Tracheophyta</taxon>
        <taxon>Spermatophyta</taxon>
        <taxon>Magnoliopsida</taxon>
        <taxon>eudicotyledons</taxon>
        <taxon>Gunneridae</taxon>
        <taxon>Pentapetalae</taxon>
        <taxon>rosids</taxon>
        <taxon>Vitales</taxon>
        <taxon>Vitaceae</taxon>
        <taxon>Viteae</taxon>
        <taxon>Vitis</taxon>
    </lineage>
</organism>
<evidence type="ECO:0000256" key="1">
    <source>
        <dbReference type="ARBA" id="ARBA00022737"/>
    </source>
</evidence>
<dbReference type="InterPro" id="IPR027417">
    <property type="entry name" value="P-loop_NTPase"/>
</dbReference>
<name>A0A438GDM9_VITVI</name>
<dbReference type="PRINTS" id="PR00364">
    <property type="entry name" value="DISEASERSIST"/>
</dbReference>
<protein>
    <submittedName>
        <fullName evidence="8">Putative disease resistance protein RGA3</fullName>
    </submittedName>
</protein>
<dbReference type="Gene3D" id="1.20.5.4130">
    <property type="match status" value="1"/>
</dbReference>
<evidence type="ECO:0000256" key="3">
    <source>
        <dbReference type="ARBA" id="ARBA00022821"/>
    </source>
</evidence>
<evidence type="ECO:0000313" key="9">
    <source>
        <dbReference type="Proteomes" id="UP000288805"/>
    </source>
</evidence>
<comment type="caution">
    <text evidence="8">The sequence shown here is derived from an EMBL/GenBank/DDBJ whole genome shotgun (WGS) entry which is preliminary data.</text>
</comment>
<evidence type="ECO:0000259" key="7">
    <source>
        <dbReference type="Pfam" id="PF18052"/>
    </source>
</evidence>
<evidence type="ECO:0000256" key="2">
    <source>
        <dbReference type="ARBA" id="ARBA00022741"/>
    </source>
</evidence>
<reference evidence="8 9" key="1">
    <citation type="journal article" date="2018" name="PLoS Genet.">
        <title>Population sequencing reveals clonal diversity and ancestral inbreeding in the grapevine cultivar Chardonnay.</title>
        <authorList>
            <person name="Roach M.J."/>
            <person name="Johnson D.L."/>
            <person name="Bohlmann J."/>
            <person name="van Vuuren H.J."/>
            <person name="Jones S.J."/>
            <person name="Pretorius I.S."/>
            <person name="Schmidt S.A."/>
            <person name="Borneman A.R."/>
        </authorList>
    </citation>
    <scope>NUCLEOTIDE SEQUENCE [LARGE SCALE GENOMIC DNA]</scope>
    <source>
        <strain evidence="9">cv. Chardonnay</strain>
        <tissue evidence="8">Leaf</tissue>
    </source>
</reference>
<keyword evidence="1" id="KW-0677">Repeat</keyword>
<keyword evidence="3" id="KW-0611">Plant defense</keyword>